<evidence type="ECO:0000313" key="8">
    <source>
        <dbReference type="WBParaSite" id="TASK_0000194401-mRNA-1"/>
    </source>
</evidence>
<evidence type="ECO:0000256" key="3">
    <source>
        <dbReference type="PROSITE-ProRule" id="PRU10133"/>
    </source>
</evidence>
<dbReference type="PANTHER" id="PTHR24068">
    <property type="entry name" value="UBIQUITIN-CONJUGATING ENZYME E2"/>
    <property type="match status" value="1"/>
</dbReference>
<feature type="domain" description="UBC core" evidence="5">
    <location>
        <begin position="5"/>
        <end position="154"/>
    </location>
</feature>
<accession>A0A0R3VX00</accession>
<reference evidence="6 7" key="2">
    <citation type="submission" date="2018-11" db="EMBL/GenBank/DDBJ databases">
        <authorList>
            <consortium name="Pathogen Informatics"/>
        </authorList>
    </citation>
    <scope>NUCLEOTIDE SEQUENCE [LARGE SCALE GENOMIC DNA]</scope>
</reference>
<reference evidence="8" key="1">
    <citation type="submission" date="2017-02" db="UniProtKB">
        <authorList>
            <consortium name="WormBaseParasite"/>
        </authorList>
    </citation>
    <scope>IDENTIFICATION</scope>
</reference>
<evidence type="ECO:0000256" key="2">
    <source>
        <dbReference type="ARBA" id="ARBA00022786"/>
    </source>
</evidence>
<organism evidence="8">
    <name type="scientific">Taenia asiatica</name>
    <name type="common">Asian tapeworm</name>
    <dbReference type="NCBI Taxonomy" id="60517"/>
    <lineage>
        <taxon>Eukaryota</taxon>
        <taxon>Metazoa</taxon>
        <taxon>Spiralia</taxon>
        <taxon>Lophotrochozoa</taxon>
        <taxon>Platyhelminthes</taxon>
        <taxon>Cestoda</taxon>
        <taxon>Eucestoda</taxon>
        <taxon>Cyclophyllidea</taxon>
        <taxon>Taeniidae</taxon>
        <taxon>Taenia</taxon>
    </lineage>
</organism>
<keyword evidence="7" id="KW-1185">Reference proteome</keyword>
<dbReference type="OrthoDB" id="9978460at2759"/>
<proteinExistence type="predicted"/>
<dbReference type="PROSITE" id="PS00183">
    <property type="entry name" value="UBC_1"/>
    <property type="match status" value="1"/>
</dbReference>
<dbReference type="PROSITE" id="PS50127">
    <property type="entry name" value="UBC_2"/>
    <property type="match status" value="1"/>
</dbReference>
<dbReference type="InterPro" id="IPR023313">
    <property type="entry name" value="UBQ-conjugating_AS"/>
</dbReference>
<dbReference type="GO" id="GO:0016740">
    <property type="term" value="F:transferase activity"/>
    <property type="evidence" value="ECO:0007669"/>
    <property type="project" value="UniProtKB-KW"/>
</dbReference>
<evidence type="ECO:0000256" key="4">
    <source>
        <dbReference type="SAM" id="MobiDB-lite"/>
    </source>
</evidence>
<dbReference type="SUPFAM" id="SSF54495">
    <property type="entry name" value="UBC-like"/>
    <property type="match status" value="1"/>
</dbReference>
<dbReference type="SMART" id="SM00212">
    <property type="entry name" value="UBCc"/>
    <property type="match status" value="1"/>
</dbReference>
<evidence type="ECO:0000256" key="1">
    <source>
        <dbReference type="ARBA" id="ARBA00022679"/>
    </source>
</evidence>
<evidence type="ECO:0000313" key="6">
    <source>
        <dbReference type="EMBL" id="VDK23990.1"/>
    </source>
</evidence>
<feature type="region of interest" description="Disordered" evidence="4">
    <location>
        <begin position="437"/>
        <end position="484"/>
    </location>
</feature>
<dbReference type="EMBL" id="UYRS01000761">
    <property type="protein sequence ID" value="VDK23990.1"/>
    <property type="molecule type" value="Genomic_DNA"/>
</dbReference>
<keyword evidence="2" id="KW-0833">Ubl conjugation pathway</keyword>
<feature type="active site" description="Glycyl thioester intermediate" evidence="3">
    <location>
        <position position="91"/>
    </location>
</feature>
<dbReference type="STRING" id="60517.A0A0R3VX00"/>
<dbReference type="Gene3D" id="3.10.110.10">
    <property type="entry name" value="Ubiquitin Conjugating Enzyme"/>
    <property type="match status" value="1"/>
</dbReference>
<name>A0A0R3VX00_TAEAS</name>
<dbReference type="InterPro" id="IPR016135">
    <property type="entry name" value="UBQ-conjugating_enzyme/RWD"/>
</dbReference>
<evidence type="ECO:0000313" key="7">
    <source>
        <dbReference type="Proteomes" id="UP000282613"/>
    </source>
</evidence>
<protein>
    <submittedName>
        <fullName evidence="8">UBIQUITIN_CONJUGAT_2 domain-containing protein</fullName>
    </submittedName>
</protein>
<dbReference type="Proteomes" id="UP000282613">
    <property type="component" value="Unassembled WGS sequence"/>
</dbReference>
<dbReference type="WBParaSite" id="TASK_0000194401-mRNA-1">
    <property type="protein sequence ID" value="TASK_0000194401-mRNA-1"/>
    <property type="gene ID" value="TASK_0000194401"/>
</dbReference>
<feature type="compositionally biased region" description="Acidic residues" evidence="4">
    <location>
        <begin position="464"/>
        <end position="473"/>
    </location>
</feature>
<dbReference type="Pfam" id="PF00179">
    <property type="entry name" value="UQ_con"/>
    <property type="match status" value="1"/>
</dbReference>
<gene>
    <name evidence="6" type="ORF">TASK_LOCUS1945</name>
</gene>
<dbReference type="CDD" id="cd23794">
    <property type="entry name" value="UBCc_UBE2F_UBE2M"/>
    <property type="match status" value="1"/>
</dbReference>
<sequence length="589" mass="66188">MTSPAAQRTFMKDLQQLYKTIDASTDGQASIVGIDEMTVKVSLRPKSGCNAHAEFLVTIECCATYPMTYPKVSFDTPIFHPNIDPSSGTVCISILNEWKSCYSLLDLVKAFLYLIDHPNFDSPINPVDVPENSAQLARNSVRLLAGLPINGHRFPPNPAWVQWARLNSCLPSEEEGESEEAEVRARKSEEFDQYGGEEINEAANAAALEDEKSTVAPLYASFETISDTVPSFAKIRHFLNPDEETSSWGPYVPNLPSFEVRSQRILIWPPSDGNKSGTFTVFFFTEFLGTSHHRFDLGENYSTLFIGNVLQEWQSHRESRQTSSNCPWYAFVPYSECSYHSHTSCSFSLSLCSMFEDNETPMHDLTADFCPWSAMDGKGVNALFDGLFFEGNQNRGNFTCFLDKDSDSYSESQVFELLFDSCASDYKGDVMNPEELSKTGSQCGFSNHMEKSPSESEVSLTESQESDTNETDDEREKASSSVSSTTYKEADANYAQITECPDCRCDRWYLSEPIDAGLTPLWKWNLCLTRWPFRFAPQQIVNLSMTGIRIPPWRTSSGRMMSDVCHFCSKNQDISSLVLLDPMVSHLTT</sequence>
<keyword evidence="1" id="KW-0808">Transferase</keyword>
<dbReference type="InterPro" id="IPR000608">
    <property type="entry name" value="UBC"/>
</dbReference>
<evidence type="ECO:0000259" key="5">
    <source>
        <dbReference type="PROSITE" id="PS50127"/>
    </source>
</evidence>
<dbReference type="AlphaFoldDB" id="A0A0R3VX00"/>